<reference evidence="1 2" key="1">
    <citation type="submission" date="2019-07" db="EMBL/GenBank/DDBJ databases">
        <title>Lentzea xizangensis sp. nov., isolated from Qinghai-Tibetan Plateau Soils.</title>
        <authorList>
            <person name="Huang J."/>
        </authorList>
    </citation>
    <scope>NUCLEOTIDE SEQUENCE [LARGE SCALE GENOMIC DNA]</scope>
    <source>
        <strain evidence="1 2">FXJ1.1311</strain>
    </source>
</reference>
<dbReference type="RefSeq" id="WP_146360304.1">
    <property type="nucleotide sequence ID" value="NZ_VOBR01000044.1"/>
</dbReference>
<gene>
    <name evidence="1" type="ORF">FKR81_40010</name>
</gene>
<accession>A0A563EG23</accession>
<sequence length="75" mass="8219">MVRRAARARRGSAGGAAVDSVSGGFWLERPNRFVIVWPDLGQACETALIVLGQMVGLLERRKQGAKYLCVFGERI</sequence>
<evidence type="ECO:0000313" key="2">
    <source>
        <dbReference type="Proteomes" id="UP000316639"/>
    </source>
</evidence>
<organism evidence="1 2">
    <name type="scientific">Lentzea tibetensis</name>
    <dbReference type="NCBI Taxonomy" id="2591470"/>
    <lineage>
        <taxon>Bacteria</taxon>
        <taxon>Bacillati</taxon>
        <taxon>Actinomycetota</taxon>
        <taxon>Actinomycetes</taxon>
        <taxon>Pseudonocardiales</taxon>
        <taxon>Pseudonocardiaceae</taxon>
        <taxon>Lentzea</taxon>
    </lineage>
</organism>
<keyword evidence="2" id="KW-1185">Reference proteome</keyword>
<dbReference type="AlphaFoldDB" id="A0A563EG23"/>
<dbReference type="Proteomes" id="UP000316639">
    <property type="component" value="Unassembled WGS sequence"/>
</dbReference>
<dbReference type="EMBL" id="VOBR01000044">
    <property type="protein sequence ID" value="TWP45147.1"/>
    <property type="molecule type" value="Genomic_DNA"/>
</dbReference>
<proteinExistence type="predicted"/>
<name>A0A563EG23_9PSEU</name>
<protein>
    <submittedName>
        <fullName evidence="1">Uncharacterized protein</fullName>
    </submittedName>
</protein>
<evidence type="ECO:0000313" key="1">
    <source>
        <dbReference type="EMBL" id="TWP45147.1"/>
    </source>
</evidence>
<comment type="caution">
    <text evidence="1">The sequence shown here is derived from an EMBL/GenBank/DDBJ whole genome shotgun (WGS) entry which is preliminary data.</text>
</comment>